<feature type="compositionally biased region" description="Basic residues" evidence="2">
    <location>
        <begin position="654"/>
        <end position="663"/>
    </location>
</feature>
<feature type="region of interest" description="Disordered" evidence="2">
    <location>
        <begin position="1"/>
        <end position="40"/>
    </location>
</feature>
<keyword evidence="1" id="KW-0175">Coiled coil</keyword>
<feature type="region of interest" description="Disordered" evidence="2">
    <location>
        <begin position="527"/>
        <end position="595"/>
    </location>
</feature>
<evidence type="ECO:0000256" key="1">
    <source>
        <dbReference type="SAM" id="Coils"/>
    </source>
</evidence>
<dbReference type="AlphaFoldDB" id="A0A3L6L728"/>
<evidence type="ECO:0000313" key="4">
    <source>
        <dbReference type="Proteomes" id="UP000266743"/>
    </source>
</evidence>
<accession>A0A3L6L728</accession>
<gene>
    <name evidence="3" type="ORF">DPX39_050022200</name>
</gene>
<comment type="caution">
    <text evidence="3">The sequence shown here is derived from an EMBL/GenBank/DDBJ whole genome shotgun (WGS) entry which is preliminary data.</text>
</comment>
<proteinExistence type="predicted"/>
<evidence type="ECO:0000313" key="3">
    <source>
        <dbReference type="EMBL" id="RHW72422.1"/>
    </source>
</evidence>
<feature type="compositionally biased region" description="Low complexity" evidence="2">
    <location>
        <begin position="559"/>
        <end position="576"/>
    </location>
</feature>
<reference evidence="3 4" key="1">
    <citation type="submission" date="2018-09" db="EMBL/GenBank/DDBJ databases">
        <title>whole genome sequence of T. equiperdum IVM-t1 strain.</title>
        <authorList>
            <person name="Suganuma K."/>
        </authorList>
    </citation>
    <scope>NUCLEOTIDE SEQUENCE [LARGE SCALE GENOMIC DNA]</scope>
    <source>
        <strain evidence="3 4">IVM-t1</strain>
    </source>
</reference>
<feature type="region of interest" description="Disordered" evidence="2">
    <location>
        <begin position="640"/>
        <end position="663"/>
    </location>
</feature>
<protein>
    <submittedName>
        <fullName evidence="3">Uncharacterized protein</fullName>
    </submittedName>
</protein>
<evidence type="ECO:0000256" key="2">
    <source>
        <dbReference type="SAM" id="MobiDB-lite"/>
    </source>
</evidence>
<feature type="coiled-coil region" evidence="1">
    <location>
        <begin position="477"/>
        <end position="518"/>
    </location>
</feature>
<dbReference type="EMBL" id="QSBY01000005">
    <property type="protein sequence ID" value="RHW72422.1"/>
    <property type="molecule type" value="Genomic_DNA"/>
</dbReference>
<name>A0A3L6L728_9TRYP</name>
<dbReference type="Proteomes" id="UP000266743">
    <property type="component" value="Chromosome 5"/>
</dbReference>
<feature type="compositionally biased region" description="Low complexity" evidence="2">
    <location>
        <begin position="530"/>
        <end position="550"/>
    </location>
</feature>
<sequence length="663" mass="73699">MRPNSMLPNIPRDVSPHVVANNKTSPRNTPHHPALAGVGGLPSTLVVTSGEELTEESKTYTPIITALRERVANLEEALLTASRCLELAKSVDENNDGSTRNAGVHQQYFCVDEKPSQNGGNELISTRDVNLTATWPQKLPSWSHGEKFQKYRKDITSWFSCNEKLVVDNSPATEMDGSEEVVVVPCGGNGGASTSWKVPTSSNLHVEPVIVIDVTGFVMAKREAEASASAGRTGNEELKDDLTVIIRELNGENERLREETAEVVVKLSEENKKLKEETSEVVVKLSEENERLREETAEVIYKLSEENKKLKEESSELARRVEERVKRRQDESAQVPWDLTDEEGTILGRPPAMWPPLSAAIQEDQCREAQLATLQNNLKNAESKLSVLQQERDAALSASSDAEKSLASLRKDNAALRAEGVRLRSEMEKAKDLISQLETGLSSWSSKERELQRLRILMRFSELKKDSDRLPDVLGQVQQLEEERGRWLEEKRRFRDMIERYQRRLEELECECNVLKEGKAVYVEAEKNAGSSPVGPSPGVSSSCDSMSGGRAPAERTSDSGQPPSEGSSSSVSTVQILEVKPQHRPQRPATAMVGEKRLSGSAALNLRRLQSVTERPRSSRPVLSINKIYTAAANASTNRSPRLRKLLNDVTSSRKKRRSTTY</sequence>
<organism evidence="3 4">
    <name type="scientific">Trypanosoma brucei equiperdum</name>
    <dbReference type="NCBI Taxonomy" id="630700"/>
    <lineage>
        <taxon>Eukaryota</taxon>
        <taxon>Discoba</taxon>
        <taxon>Euglenozoa</taxon>
        <taxon>Kinetoplastea</taxon>
        <taxon>Metakinetoplastina</taxon>
        <taxon>Trypanosomatida</taxon>
        <taxon>Trypanosomatidae</taxon>
        <taxon>Trypanosoma</taxon>
    </lineage>
</organism>
<feature type="coiled-coil region" evidence="1">
    <location>
        <begin position="364"/>
        <end position="433"/>
    </location>
</feature>
<feature type="coiled-coil region" evidence="1">
    <location>
        <begin position="235"/>
        <end position="331"/>
    </location>
</feature>